<dbReference type="GO" id="GO:0000070">
    <property type="term" value="P:mitotic sister chromatid segregation"/>
    <property type="evidence" value="ECO:0007669"/>
    <property type="project" value="InterPro"/>
</dbReference>
<proteinExistence type="predicted"/>
<dbReference type="InterPro" id="IPR013950">
    <property type="entry name" value="Mis14/Nsl1"/>
</dbReference>
<dbReference type="Proteomes" id="UP000014071">
    <property type="component" value="Unassembled WGS sequence"/>
</dbReference>
<dbReference type="GO" id="GO:0000776">
    <property type="term" value="C:kinetochore"/>
    <property type="evidence" value="ECO:0007669"/>
    <property type="project" value="InterPro"/>
</dbReference>
<evidence type="ECO:0000256" key="1">
    <source>
        <dbReference type="SAM" id="Coils"/>
    </source>
</evidence>
<evidence type="ECO:0000313" key="2">
    <source>
        <dbReference type="EMBL" id="GAC97446.1"/>
    </source>
</evidence>
<organism evidence="2 3">
    <name type="scientific">Pseudozyma hubeiensis (strain SY62)</name>
    <name type="common">Yeast</name>
    <dbReference type="NCBI Taxonomy" id="1305764"/>
    <lineage>
        <taxon>Eukaryota</taxon>
        <taxon>Fungi</taxon>
        <taxon>Dikarya</taxon>
        <taxon>Basidiomycota</taxon>
        <taxon>Ustilaginomycotina</taxon>
        <taxon>Ustilaginomycetes</taxon>
        <taxon>Ustilaginales</taxon>
        <taxon>Ustilaginaceae</taxon>
        <taxon>Pseudozyma</taxon>
    </lineage>
</organism>
<dbReference type="GeneID" id="24110312"/>
<feature type="coiled-coil region" evidence="1">
    <location>
        <begin position="57"/>
        <end position="123"/>
    </location>
</feature>
<gene>
    <name evidence="2" type="ORF">PHSY_005032</name>
</gene>
<name>R9P7W0_PSEHS</name>
<accession>R9P7W0</accession>
<dbReference type="HOGENOM" id="CLU_1062182_0_0_1"/>
<keyword evidence="3" id="KW-1185">Reference proteome</keyword>
<evidence type="ECO:0000313" key="3">
    <source>
        <dbReference type="Proteomes" id="UP000014071"/>
    </source>
</evidence>
<protein>
    <submittedName>
        <fullName evidence="2">Kinetochore protein Mis14</fullName>
    </submittedName>
</protein>
<dbReference type="RefSeq" id="XP_012191033.1">
    <property type="nucleotide sequence ID" value="XM_012335643.1"/>
</dbReference>
<dbReference type="STRING" id="1305764.R9P7W0"/>
<sequence length="262" mass="29344">MEFGSELERDKALRAVVDKMLTRLTGATKAKIERNLLYNGMSPSEFARHSKGVEPFDEDLSRRLQVLNDQANTLTTEVIAFRKALPARRAEAMEKRSAVIRALEAKKEEHRRAAEKAHALELSEQSKPISIDLKRKAEVAVTLKHSVVDITSLQVVSGMKILFRLLDRTDLKLTSSVVSPVISHTVDLGASYSGHRASQARQAPAGDAVVSLAFGFFRHCPSVFCEETRLYPNECNAIRNTTSSIRVWRRHQIGSLNLLSWH</sequence>
<dbReference type="EMBL" id="DF238810">
    <property type="protein sequence ID" value="GAC97446.1"/>
    <property type="molecule type" value="Genomic_DNA"/>
</dbReference>
<dbReference type="OrthoDB" id="3354845at2759"/>
<reference evidence="3" key="1">
    <citation type="journal article" date="2013" name="Genome Announc.">
        <title>Draft genome sequence of the basidiomycetous yeast-like fungus Pseudozyma hubeiensis SY62, which produces an abundant amount of the biosurfactant mannosylerythritol lipids.</title>
        <authorList>
            <person name="Konishi M."/>
            <person name="Hatada Y."/>
            <person name="Horiuchi J."/>
        </authorList>
    </citation>
    <scope>NUCLEOTIDE SEQUENCE [LARGE SCALE GENOMIC DNA]</scope>
    <source>
        <strain evidence="3">SY62</strain>
    </source>
</reference>
<keyword evidence="1" id="KW-0175">Coiled coil</keyword>
<dbReference type="AlphaFoldDB" id="R9P7W0"/>
<dbReference type="eggNOG" id="ENOG502R33Z">
    <property type="taxonomic scope" value="Eukaryota"/>
</dbReference>
<dbReference type="Pfam" id="PF08641">
    <property type="entry name" value="Mis14"/>
    <property type="match status" value="1"/>
</dbReference>